<evidence type="ECO:0000313" key="1">
    <source>
        <dbReference type="EMBL" id="OPC76639.1"/>
    </source>
</evidence>
<sequence>MSFTAPPVPTELADLPRTRAGLVVPGISVRHRDGTAVLGMIDHRRARKALIRRLCQICLRPLDARIVALARPRDFVDGWIREPGMHPVCAHYSTRGCPMLAGVFTHYRASRPASVRDPCGDRRCHCVAWAREDPHGPPPNAPAEPWYTVWLAPDSYRVGVDPATGRLALDLSRARPLAIRPLPATGATREHADVYRGILQSRAFLSELW</sequence>
<comment type="caution">
    <text evidence="1">The sequence shown here is derived from an EMBL/GenBank/DDBJ whole genome shotgun (WGS) entry which is preliminary data.</text>
</comment>
<reference evidence="1 2" key="1">
    <citation type="submission" date="2017-03" db="EMBL/GenBank/DDBJ databases">
        <title>Draft genome sequence of Streptomyces scabrisporus NF3, endophyte isolated from Amphipterygium adstringens.</title>
        <authorList>
            <person name="Vazquez M."/>
            <person name="Ceapa C.D."/>
            <person name="Rodriguez Luna D."/>
            <person name="Sanchez Esquivel S."/>
        </authorList>
    </citation>
    <scope>NUCLEOTIDE SEQUENCE [LARGE SCALE GENOMIC DNA]</scope>
    <source>
        <strain evidence="1 2">NF3</strain>
    </source>
</reference>
<dbReference type="EMBL" id="MWQN01000005">
    <property type="protein sequence ID" value="OPC76639.1"/>
    <property type="molecule type" value="Genomic_DNA"/>
</dbReference>
<dbReference type="OrthoDB" id="3211048at2"/>
<keyword evidence="2" id="KW-1185">Reference proteome</keyword>
<dbReference type="Proteomes" id="UP000190037">
    <property type="component" value="Unassembled WGS sequence"/>
</dbReference>
<protein>
    <recommendedName>
        <fullName evidence="3">Cell envelope biogenesis protein OmpA</fullName>
    </recommendedName>
</protein>
<dbReference type="AlphaFoldDB" id="A0A1T3NIH5"/>
<gene>
    <name evidence="1" type="ORF">B4N89_44925</name>
</gene>
<organism evidence="1 2">
    <name type="scientific">Embleya scabrispora</name>
    <dbReference type="NCBI Taxonomy" id="159449"/>
    <lineage>
        <taxon>Bacteria</taxon>
        <taxon>Bacillati</taxon>
        <taxon>Actinomycetota</taxon>
        <taxon>Actinomycetes</taxon>
        <taxon>Kitasatosporales</taxon>
        <taxon>Streptomycetaceae</taxon>
        <taxon>Embleya</taxon>
    </lineage>
</organism>
<evidence type="ECO:0000313" key="2">
    <source>
        <dbReference type="Proteomes" id="UP000190037"/>
    </source>
</evidence>
<dbReference type="RefSeq" id="WP_078982484.1">
    <property type="nucleotide sequence ID" value="NZ_MWQN01000005.1"/>
</dbReference>
<proteinExistence type="predicted"/>
<dbReference type="STRING" id="159449.B4N89_44925"/>
<name>A0A1T3NIH5_9ACTN</name>
<evidence type="ECO:0008006" key="3">
    <source>
        <dbReference type="Google" id="ProtNLM"/>
    </source>
</evidence>
<accession>A0A1T3NIH5</accession>